<name>A0AC34QYH1_9BILA</name>
<dbReference type="WBParaSite" id="JU765_v2.g20426.t2">
    <property type="protein sequence ID" value="JU765_v2.g20426.t2"/>
    <property type="gene ID" value="JU765_v2.g20426"/>
</dbReference>
<proteinExistence type="predicted"/>
<dbReference type="Proteomes" id="UP000887576">
    <property type="component" value="Unplaced"/>
</dbReference>
<reference evidence="2" key="1">
    <citation type="submission" date="2022-11" db="UniProtKB">
        <authorList>
            <consortium name="WormBaseParasite"/>
        </authorList>
    </citation>
    <scope>IDENTIFICATION</scope>
</reference>
<evidence type="ECO:0000313" key="2">
    <source>
        <dbReference type="WBParaSite" id="JU765_v2.g20426.t2"/>
    </source>
</evidence>
<protein>
    <submittedName>
        <fullName evidence="2">Uncharacterized protein</fullName>
    </submittedName>
</protein>
<organism evidence="1 2">
    <name type="scientific">Panagrolaimus sp. JU765</name>
    <dbReference type="NCBI Taxonomy" id="591449"/>
    <lineage>
        <taxon>Eukaryota</taxon>
        <taxon>Metazoa</taxon>
        <taxon>Ecdysozoa</taxon>
        <taxon>Nematoda</taxon>
        <taxon>Chromadorea</taxon>
        <taxon>Rhabditida</taxon>
        <taxon>Tylenchina</taxon>
        <taxon>Panagrolaimomorpha</taxon>
        <taxon>Panagrolaimoidea</taxon>
        <taxon>Panagrolaimidae</taxon>
        <taxon>Panagrolaimus</taxon>
    </lineage>
</organism>
<accession>A0AC34QYH1</accession>
<evidence type="ECO:0000313" key="1">
    <source>
        <dbReference type="Proteomes" id="UP000887576"/>
    </source>
</evidence>
<sequence length="264" mass="30644">MNRMLNGQMFAETYPANIFTSPNHKNLEKRKVSDPVRLKAAHKEFLKKWNDEIPIFRVNPICVLRARSSAATDFEDVRKINWAFSPKRSRLNHLLIDPELLKLRQKYERKIERRRSVSLANSNFLAEKANPEKSAVVDKYEKLFSFGRRCISETALIVMSEAEIDVDLFGMKHHKRVSFSAPTVKRKSVGPEHLKPTPILSKEPKKTDSDYPLSHMDYATFRAWRTGEAFRLSVDDDSGSESDEKKRPSPIQFVKYLIFSCLKR</sequence>